<dbReference type="PANTHER" id="PTHR43830:SF3">
    <property type="entry name" value="PROTEIN PSP1"/>
    <property type="match status" value="1"/>
</dbReference>
<sequence>MSMYLTIFGKPRYLGLIVAENNIRFEKGEQLLVESSRGTEIAVVAGEITERQEALYRAIDNRQEGQSGNDSGLQNVTFLHKAETEDLEKERNNRGEEERVLVAARQVLSRHDLDMKLVDVEYMNDRKKLFLYFTSEQRVDFRAYVRDLAREFRTRIELRQIGVRDESKVVKGIGACGRVCCCSYWLHRFMPIGIKMVKEQNLALNPTKISGLCGRLMCCMSFEQNTYHELWKGLPSHGAKIKTEQGTWILTGVDLTTRTCSIHGPEGNVNIPVTMYQQFKETLLAGKTWSNDEHGLDERGQPLMAFDGEAPLVGEERGCFRCDGCCQYSGTKRMSGDCDETRVTVASVADATAGNEKGTAEYAEARRRHRRKNTRVFAAGGKADSRNKEEPIGEQKKAGQKNILQRDKAKTPSRSSGSKNQKRRDEQGTDAQQSQISGSMEAAVSAEQRRSGAWGQRTSGHGFHRPSSRKRSVSEPSSRADSSEEGKL</sequence>
<comment type="caution">
    <text evidence="3">The sequence shown here is derived from an EMBL/GenBank/DDBJ whole genome shotgun (WGS) entry which is preliminary data.</text>
</comment>
<feature type="compositionally biased region" description="Basic and acidic residues" evidence="1">
    <location>
        <begin position="383"/>
        <end position="397"/>
    </location>
</feature>
<evidence type="ECO:0000259" key="2">
    <source>
        <dbReference type="PROSITE" id="PS51411"/>
    </source>
</evidence>
<dbReference type="Pfam" id="PF04468">
    <property type="entry name" value="PSP1"/>
    <property type="match status" value="1"/>
</dbReference>
<dbReference type="EMBL" id="VUNH01000001">
    <property type="protein sequence ID" value="MST54528.1"/>
    <property type="molecule type" value="Genomic_DNA"/>
</dbReference>
<dbReference type="InterPro" id="IPR007557">
    <property type="entry name" value="PSP1_C"/>
</dbReference>
<organism evidence="3 4">
    <name type="scientific">Pyramidobacter porci</name>
    <dbReference type="NCBI Taxonomy" id="2605789"/>
    <lineage>
        <taxon>Bacteria</taxon>
        <taxon>Thermotogati</taxon>
        <taxon>Synergistota</taxon>
        <taxon>Synergistia</taxon>
        <taxon>Synergistales</taxon>
        <taxon>Dethiosulfovibrionaceae</taxon>
        <taxon>Pyramidobacter</taxon>
    </lineage>
</organism>
<feature type="region of interest" description="Disordered" evidence="1">
    <location>
        <begin position="356"/>
        <end position="488"/>
    </location>
</feature>
<feature type="compositionally biased region" description="Basic residues" evidence="1">
    <location>
        <begin position="462"/>
        <end position="471"/>
    </location>
</feature>
<protein>
    <recommendedName>
        <fullName evidence="2">PSP1 C-terminal domain-containing protein</fullName>
    </recommendedName>
</protein>
<name>A0A6L5Y945_9BACT</name>
<dbReference type="AlphaFoldDB" id="A0A6L5Y945"/>
<dbReference type="NCBIfam" id="NF041131">
    <property type="entry name" value="RicT_YaaT_fam"/>
    <property type="match status" value="1"/>
</dbReference>
<evidence type="ECO:0000313" key="4">
    <source>
        <dbReference type="Proteomes" id="UP000473699"/>
    </source>
</evidence>
<keyword evidence="4" id="KW-1185">Reference proteome</keyword>
<gene>
    <name evidence="3" type="ORF">FYJ74_00450</name>
</gene>
<dbReference type="InterPro" id="IPR047767">
    <property type="entry name" value="PSP1-like"/>
</dbReference>
<evidence type="ECO:0000256" key="1">
    <source>
        <dbReference type="SAM" id="MobiDB-lite"/>
    </source>
</evidence>
<dbReference type="PROSITE" id="PS51411">
    <property type="entry name" value="PSP1_C"/>
    <property type="match status" value="1"/>
</dbReference>
<proteinExistence type="predicted"/>
<feature type="domain" description="PSP1 C-terminal" evidence="2">
    <location>
        <begin position="76"/>
        <end position="161"/>
    </location>
</feature>
<evidence type="ECO:0000313" key="3">
    <source>
        <dbReference type="EMBL" id="MST54528.1"/>
    </source>
</evidence>
<feature type="compositionally biased region" description="Polar residues" evidence="1">
    <location>
        <begin position="429"/>
        <end position="438"/>
    </location>
</feature>
<accession>A0A6L5Y945</accession>
<dbReference type="Proteomes" id="UP000473699">
    <property type="component" value="Unassembled WGS sequence"/>
</dbReference>
<reference evidence="3 4" key="1">
    <citation type="submission" date="2019-08" db="EMBL/GenBank/DDBJ databases">
        <title>In-depth cultivation of the pig gut microbiome towards novel bacterial diversity and tailored functional studies.</title>
        <authorList>
            <person name="Wylensek D."/>
            <person name="Hitch T.C.A."/>
            <person name="Clavel T."/>
        </authorList>
    </citation>
    <scope>NUCLEOTIDE SEQUENCE [LARGE SCALE GENOMIC DNA]</scope>
    <source>
        <strain evidence="3 4">SM-530-WT-4B</strain>
    </source>
</reference>
<dbReference type="GO" id="GO:0005737">
    <property type="term" value="C:cytoplasm"/>
    <property type="evidence" value="ECO:0007669"/>
    <property type="project" value="TreeGrafter"/>
</dbReference>
<dbReference type="PANTHER" id="PTHR43830">
    <property type="entry name" value="PROTEIN PSP1"/>
    <property type="match status" value="1"/>
</dbReference>